<name>A0AAV4QSN4_9ARAC</name>
<evidence type="ECO:0000313" key="1">
    <source>
        <dbReference type="EMBL" id="GIY12289.1"/>
    </source>
</evidence>
<gene>
    <name evidence="1" type="ORF">CDAR_563331</name>
</gene>
<keyword evidence="2" id="KW-1185">Reference proteome</keyword>
<proteinExistence type="predicted"/>
<evidence type="ECO:0000313" key="2">
    <source>
        <dbReference type="Proteomes" id="UP001054837"/>
    </source>
</evidence>
<sequence>MIAEQILSLIPPVPEKQDTHHLFKIGARDDIAHTDLDGDRDKKDSLIAPGDHLLNAGDYLRSRINACQFKQKNPFDRNAGDYIFFPRLWQHRRFLAGQQRSSSNCYGIRNNLEDKTDGVGRTLEVIRDELFCSTATTSERRCAAAKIYQLANTAVGKVPSE</sequence>
<dbReference type="AlphaFoldDB" id="A0AAV4QSN4"/>
<dbReference type="Proteomes" id="UP001054837">
    <property type="component" value="Unassembled WGS sequence"/>
</dbReference>
<reference evidence="1 2" key="1">
    <citation type="submission" date="2021-06" db="EMBL/GenBank/DDBJ databases">
        <title>Caerostris darwini draft genome.</title>
        <authorList>
            <person name="Kono N."/>
            <person name="Arakawa K."/>
        </authorList>
    </citation>
    <scope>NUCLEOTIDE SEQUENCE [LARGE SCALE GENOMIC DNA]</scope>
</reference>
<accession>A0AAV4QSN4</accession>
<protein>
    <submittedName>
        <fullName evidence="1">Uncharacterized protein</fullName>
    </submittedName>
</protein>
<comment type="caution">
    <text evidence="1">The sequence shown here is derived from an EMBL/GenBank/DDBJ whole genome shotgun (WGS) entry which is preliminary data.</text>
</comment>
<organism evidence="1 2">
    <name type="scientific">Caerostris darwini</name>
    <dbReference type="NCBI Taxonomy" id="1538125"/>
    <lineage>
        <taxon>Eukaryota</taxon>
        <taxon>Metazoa</taxon>
        <taxon>Ecdysozoa</taxon>
        <taxon>Arthropoda</taxon>
        <taxon>Chelicerata</taxon>
        <taxon>Arachnida</taxon>
        <taxon>Araneae</taxon>
        <taxon>Araneomorphae</taxon>
        <taxon>Entelegynae</taxon>
        <taxon>Araneoidea</taxon>
        <taxon>Araneidae</taxon>
        <taxon>Caerostris</taxon>
    </lineage>
</organism>
<dbReference type="EMBL" id="BPLQ01005016">
    <property type="protein sequence ID" value="GIY12289.1"/>
    <property type="molecule type" value="Genomic_DNA"/>
</dbReference>